<keyword evidence="7" id="KW-0406">Ion transport</keyword>
<feature type="transmembrane region" description="Helical" evidence="10">
    <location>
        <begin position="52"/>
        <end position="75"/>
    </location>
</feature>
<dbReference type="GO" id="GO:0006811">
    <property type="term" value="P:monoatomic ion transport"/>
    <property type="evidence" value="ECO:0007669"/>
    <property type="project" value="UniProtKB-KW"/>
</dbReference>
<evidence type="ECO:0000313" key="11">
    <source>
        <dbReference type="EMBL" id="SEQ07077.1"/>
    </source>
</evidence>
<evidence type="ECO:0000256" key="2">
    <source>
        <dbReference type="ARBA" id="ARBA00022448"/>
    </source>
</evidence>
<feature type="transmembrane region" description="Helical" evidence="10">
    <location>
        <begin position="187"/>
        <end position="209"/>
    </location>
</feature>
<dbReference type="InterPro" id="IPR048279">
    <property type="entry name" value="MdtK-like"/>
</dbReference>
<feature type="transmembrane region" description="Helical" evidence="10">
    <location>
        <begin position="314"/>
        <end position="331"/>
    </location>
</feature>
<dbReference type="InterPro" id="IPR002528">
    <property type="entry name" value="MATE_fam"/>
</dbReference>
<evidence type="ECO:0000256" key="1">
    <source>
        <dbReference type="ARBA" id="ARBA00004651"/>
    </source>
</evidence>
<dbReference type="OrthoDB" id="9780160at2"/>
<feature type="transmembrane region" description="Helical" evidence="10">
    <location>
        <begin position="7"/>
        <end position="27"/>
    </location>
</feature>
<keyword evidence="8 10" id="KW-0472">Membrane</keyword>
<evidence type="ECO:0000256" key="9">
    <source>
        <dbReference type="ARBA" id="ARBA00031636"/>
    </source>
</evidence>
<dbReference type="EMBL" id="FOFU01000002">
    <property type="protein sequence ID" value="SEQ07077.1"/>
    <property type="molecule type" value="Genomic_DNA"/>
</dbReference>
<proteinExistence type="predicted"/>
<feature type="transmembrane region" description="Helical" evidence="10">
    <location>
        <begin position="411"/>
        <end position="432"/>
    </location>
</feature>
<keyword evidence="2" id="KW-0813">Transport</keyword>
<dbReference type="CDD" id="cd13134">
    <property type="entry name" value="MATE_like_8"/>
    <property type="match status" value="1"/>
</dbReference>
<sequence>MKLKGFYSSLVAIAIPISLQALLQNFVNMLDTVMIGRLGSVEIAAVGLGNQIFFILNMILFGITSGGGVFIAQFWGKKDIKGIRKSLGLMTLIALFVSVVFTILGIFIPNKLIGIYSPDPEVVKVGGEYLRLACLSYIPTAISFSITLALRSTERVKLPLVCTSVSLFTNAGANYVLIFIAHLGVKGAAIATVFARVVELIILVSWSYSHKYEISGKLRELLGFDWSFVFKYIKIAFPVIINETFWGLGTSVYNGIYAHAGTDAFTAYSITGTISQLTWVFCMGFGNGMGVLIGKRIGEKKLDEARAYALRSMWFMPLIGTAVGIFLLPLSKLLPFLFNVEPEIIKMATQILMILILLYPFNSFCMDWIVGVCRAGGDTVFSAVGELVVLWGVAIPLGYVAAFVLHLPAPMIFLFLSSESIVKAIIGVIRILSGKWLHEVT</sequence>
<keyword evidence="12" id="KW-1185">Reference proteome</keyword>
<dbReference type="PIRSF" id="PIRSF006603">
    <property type="entry name" value="DinF"/>
    <property type="match status" value="1"/>
</dbReference>
<dbReference type="GO" id="GO:0005886">
    <property type="term" value="C:plasma membrane"/>
    <property type="evidence" value="ECO:0007669"/>
    <property type="project" value="UniProtKB-SubCell"/>
</dbReference>
<dbReference type="eggNOG" id="COG0534">
    <property type="taxonomic scope" value="Bacteria"/>
</dbReference>
<dbReference type="InterPro" id="IPR050222">
    <property type="entry name" value="MATE_MdtK"/>
</dbReference>
<dbReference type="PANTHER" id="PTHR43298:SF2">
    <property type="entry name" value="FMN_FAD EXPORTER YEEO-RELATED"/>
    <property type="match status" value="1"/>
</dbReference>
<evidence type="ECO:0000256" key="10">
    <source>
        <dbReference type="SAM" id="Phobius"/>
    </source>
</evidence>
<dbReference type="Pfam" id="PF01554">
    <property type="entry name" value="MatE"/>
    <property type="match status" value="2"/>
</dbReference>
<dbReference type="GO" id="GO:0015297">
    <property type="term" value="F:antiporter activity"/>
    <property type="evidence" value="ECO:0007669"/>
    <property type="project" value="UniProtKB-KW"/>
</dbReference>
<evidence type="ECO:0000256" key="8">
    <source>
        <dbReference type="ARBA" id="ARBA00023136"/>
    </source>
</evidence>
<organism evidence="11 12">
    <name type="scientific">Treponema bryantii</name>
    <dbReference type="NCBI Taxonomy" id="163"/>
    <lineage>
        <taxon>Bacteria</taxon>
        <taxon>Pseudomonadati</taxon>
        <taxon>Spirochaetota</taxon>
        <taxon>Spirochaetia</taxon>
        <taxon>Spirochaetales</taxon>
        <taxon>Treponemataceae</taxon>
        <taxon>Treponema</taxon>
    </lineage>
</organism>
<feature type="transmembrane region" description="Helical" evidence="10">
    <location>
        <begin position="351"/>
        <end position="373"/>
    </location>
</feature>
<keyword evidence="6 10" id="KW-1133">Transmembrane helix</keyword>
<protein>
    <recommendedName>
        <fullName evidence="9">Multidrug-efflux transporter</fullName>
    </recommendedName>
</protein>
<comment type="subcellular location">
    <subcellularLocation>
        <location evidence="1">Cell membrane</location>
        <topology evidence="1">Multi-pass membrane protein</topology>
    </subcellularLocation>
</comment>
<evidence type="ECO:0000256" key="4">
    <source>
        <dbReference type="ARBA" id="ARBA00022475"/>
    </source>
</evidence>
<evidence type="ECO:0000256" key="5">
    <source>
        <dbReference type="ARBA" id="ARBA00022692"/>
    </source>
</evidence>
<name>A0A1H9D126_9SPIR</name>
<dbReference type="GO" id="GO:0042910">
    <property type="term" value="F:xenobiotic transmembrane transporter activity"/>
    <property type="evidence" value="ECO:0007669"/>
    <property type="project" value="InterPro"/>
</dbReference>
<accession>A0A1H9D126</accession>
<keyword evidence="4" id="KW-1003">Cell membrane</keyword>
<feature type="transmembrane region" description="Helical" evidence="10">
    <location>
        <begin position="158"/>
        <end position="181"/>
    </location>
</feature>
<feature type="transmembrane region" description="Helical" evidence="10">
    <location>
        <begin position="87"/>
        <end position="109"/>
    </location>
</feature>
<feature type="transmembrane region" description="Helical" evidence="10">
    <location>
        <begin position="129"/>
        <end position="151"/>
    </location>
</feature>
<feature type="transmembrane region" description="Helical" evidence="10">
    <location>
        <begin position="380"/>
        <end position="405"/>
    </location>
</feature>
<dbReference type="RefSeq" id="WP_074641546.1">
    <property type="nucleotide sequence ID" value="NZ_FOFU01000002.1"/>
</dbReference>
<keyword evidence="3" id="KW-0050">Antiport</keyword>
<dbReference type="Proteomes" id="UP000182360">
    <property type="component" value="Unassembled WGS sequence"/>
</dbReference>
<dbReference type="PANTHER" id="PTHR43298">
    <property type="entry name" value="MULTIDRUG RESISTANCE PROTEIN NORM-RELATED"/>
    <property type="match status" value="1"/>
</dbReference>
<gene>
    <name evidence="11" type="ORF">SAMN04487977_102386</name>
</gene>
<dbReference type="STRING" id="163.SAMN04487775_102392"/>
<keyword evidence="5 10" id="KW-0812">Transmembrane</keyword>
<evidence type="ECO:0000256" key="3">
    <source>
        <dbReference type="ARBA" id="ARBA00022449"/>
    </source>
</evidence>
<evidence type="ECO:0000313" key="12">
    <source>
        <dbReference type="Proteomes" id="UP000182360"/>
    </source>
</evidence>
<evidence type="ECO:0000256" key="7">
    <source>
        <dbReference type="ARBA" id="ARBA00023065"/>
    </source>
</evidence>
<reference evidence="11 12" key="1">
    <citation type="submission" date="2016-10" db="EMBL/GenBank/DDBJ databases">
        <authorList>
            <person name="de Groot N.N."/>
        </authorList>
    </citation>
    <scope>NUCLEOTIDE SEQUENCE [LARGE SCALE GENOMIC DNA]</scope>
    <source>
        <strain evidence="11 12">B25</strain>
    </source>
</reference>
<evidence type="ECO:0000256" key="6">
    <source>
        <dbReference type="ARBA" id="ARBA00022989"/>
    </source>
</evidence>
<dbReference type="AlphaFoldDB" id="A0A1H9D126"/>
<dbReference type="NCBIfam" id="TIGR00797">
    <property type="entry name" value="matE"/>
    <property type="match status" value="1"/>
</dbReference>
<feature type="transmembrane region" description="Helical" evidence="10">
    <location>
        <begin position="274"/>
        <end position="293"/>
    </location>
</feature>